<evidence type="ECO:0000256" key="4">
    <source>
        <dbReference type="SAM" id="Phobius"/>
    </source>
</evidence>
<dbReference type="HOGENOM" id="CLU_000445_107_18_9"/>
<gene>
    <name evidence="6" type="ORF">PM3016_685</name>
</gene>
<evidence type="ECO:0000313" key="6">
    <source>
        <dbReference type="EMBL" id="AFC27645.1"/>
    </source>
</evidence>
<accession>H6NTQ1</accession>
<dbReference type="PANTHER" id="PTHR32089">
    <property type="entry name" value="METHYL-ACCEPTING CHEMOTAXIS PROTEIN MCPB"/>
    <property type="match status" value="1"/>
</dbReference>
<keyword evidence="1 3" id="KW-0807">Transducer</keyword>
<dbReference type="Gene3D" id="1.10.287.950">
    <property type="entry name" value="Methyl-accepting chemotaxis protein"/>
    <property type="match status" value="1"/>
</dbReference>
<dbReference type="STRING" id="1116391.PM3016_685"/>
<evidence type="ECO:0000256" key="2">
    <source>
        <dbReference type="ARBA" id="ARBA00029447"/>
    </source>
</evidence>
<keyword evidence="4" id="KW-0472">Membrane</keyword>
<dbReference type="GO" id="GO:0016020">
    <property type="term" value="C:membrane"/>
    <property type="evidence" value="ECO:0007669"/>
    <property type="project" value="InterPro"/>
</dbReference>
<evidence type="ECO:0000259" key="5">
    <source>
        <dbReference type="PROSITE" id="PS50111"/>
    </source>
</evidence>
<feature type="transmembrane region" description="Helical" evidence="4">
    <location>
        <begin position="69"/>
        <end position="98"/>
    </location>
</feature>
<sequence>MELERIYNERNRTLIVTAWVLLGVGALGTIGTGFFLQELWKIISLGMLPIAVLTYLYKKNIFAVNLKYLILLSLAVYLCSIVWTTKSIYALLLVFIPLVLTMNYPDSKPVLFIGAVIIGYVAVLSFGYPDQVFVGLPAERVSGARVNVIQVFFLVTLALYMLSKNNIRTLVQTSAMLKENQEQKEQNEKLLGELRSSIEYLTDFSSQLRQNIEVTGRTARDIAVTFHEISKGAELQATSISEISDSMNRIDSYVGDVLRVNTYVTELAGTARQETEKGNGNVKTLFTNIQTVEETAASTSQVMEQLNSKMGEIDTILSAIQEIASQTNLLSLNASIEAARAGEAGKGFSVVAAEIRKLAEHSERSAKDISGIMGQLRAQSNNVSAQIQLSNQSVEKCVLAMGEVEESFRTIHRHIQGVSETTESVKAKSESLDSTLKEVSAQTETVAAVTEESSAGVEQTLESNMEQTRRIEGIVEEFDKLDQMIANLSLLAQNQK</sequence>
<feature type="transmembrane region" description="Helical" evidence="4">
    <location>
        <begin position="12"/>
        <end position="33"/>
    </location>
</feature>
<organism evidence="6 7">
    <name type="scientific">Paenibacillus mucilaginosus 3016</name>
    <dbReference type="NCBI Taxonomy" id="1116391"/>
    <lineage>
        <taxon>Bacteria</taxon>
        <taxon>Bacillati</taxon>
        <taxon>Bacillota</taxon>
        <taxon>Bacilli</taxon>
        <taxon>Bacillales</taxon>
        <taxon>Paenibacillaceae</taxon>
        <taxon>Paenibacillus</taxon>
    </lineage>
</organism>
<dbReference type="GO" id="GO:0007165">
    <property type="term" value="P:signal transduction"/>
    <property type="evidence" value="ECO:0007669"/>
    <property type="project" value="UniProtKB-KW"/>
</dbReference>
<dbReference type="InterPro" id="IPR004089">
    <property type="entry name" value="MCPsignal_dom"/>
</dbReference>
<protein>
    <submittedName>
        <fullName evidence="6">Methyl-accepting chemotaxis sensory transducer</fullName>
    </submittedName>
</protein>
<feature type="transmembrane region" description="Helical" evidence="4">
    <location>
        <begin position="141"/>
        <end position="162"/>
    </location>
</feature>
<keyword evidence="7" id="KW-1185">Reference proteome</keyword>
<dbReference type="GO" id="GO:0004888">
    <property type="term" value="F:transmembrane signaling receptor activity"/>
    <property type="evidence" value="ECO:0007669"/>
    <property type="project" value="InterPro"/>
</dbReference>
<feature type="domain" description="Methyl-accepting transducer" evidence="5">
    <location>
        <begin position="211"/>
        <end position="447"/>
    </location>
</feature>
<dbReference type="Pfam" id="PF00015">
    <property type="entry name" value="MCPsignal"/>
    <property type="match status" value="1"/>
</dbReference>
<feature type="transmembrane region" description="Helical" evidence="4">
    <location>
        <begin position="39"/>
        <end position="57"/>
    </location>
</feature>
<dbReference type="CDD" id="cd11386">
    <property type="entry name" value="MCP_signal"/>
    <property type="match status" value="1"/>
</dbReference>
<keyword evidence="4" id="KW-1133">Transmembrane helix</keyword>
<dbReference type="EMBL" id="CP003235">
    <property type="protein sequence ID" value="AFC27645.1"/>
    <property type="molecule type" value="Genomic_DNA"/>
</dbReference>
<dbReference type="PRINTS" id="PR00260">
    <property type="entry name" value="CHEMTRNSDUCR"/>
</dbReference>
<name>H6NTQ1_9BACL</name>
<dbReference type="PROSITE" id="PS50111">
    <property type="entry name" value="CHEMOTAXIS_TRANSDUC_2"/>
    <property type="match status" value="1"/>
</dbReference>
<dbReference type="InterPro" id="IPR004090">
    <property type="entry name" value="Chemotax_Me-accpt_rcpt"/>
</dbReference>
<dbReference type="AlphaFoldDB" id="H6NTQ1"/>
<reference evidence="6 7" key="1">
    <citation type="journal article" date="2012" name="J. Bacteriol.">
        <title>Complete Genome Sequence of Paenibacillus mucilaginosus 3016, a Bacterium Functional as Microbial Fertilizer.</title>
        <authorList>
            <person name="Ma M."/>
            <person name="Wang Z."/>
            <person name="Li L."/>
            <person name="Jiang X."/>
            <person name="Guan D."/>
            <person name="Cao F."/>
            <person name="Chen H."/>
            <person name="Wang X."/>
            <person name="Shen D."/>
            <person name="Du B."/>
            <person name="Li J."/>
        </authorList>
    </citation>
    <scope>NUCLEOTIDE SEQUENCE [LARGE SCALE GENOMIC DNA]</scope>
    <source>
        <strain evidence="6 7">3016</strain>
    </source>
</reference>
<keyword evidence="4" id="KW-0812">Transmembrane</keyword>
<dbReference type="SMART" id="SM00283">
    <property type="entry name" value="MA"/>
    <property type="match status" value="1"/>
</dbReference>
<evidence type="ECO:0000256" key="1">
    <source>
        <dbReference type="ARBA" id="ARBA00023224"/>
    </source>
</evidence>
<dbReference type="KEGG" id="pmq:PM3016_685"/>
<proteinExistence type="inferred from homology"/>
<evidence type="ECO:0000313" key="7">
    <source>
        <dbReference type="Proteomes" id="UP000007523"/>
    </source>
</evidence>
<dbReference type="PANTHER" id="PTHR32089:SF112">
    <property type="entry name" value="LYSOZYME-LIKE PROTEIN-RELATED"/>
    <property type="match status" value="1"/>
</dbReference>
<comment type="similarity">
    <text evidence="2">Belongs to the methyl-accepting chemotaxis (MCP) protein family.</text>
</comment>
<dbReference type="GO" id="GO:0006935">
    <property type="term" value="P:chemotaxis"/>
    <property type="evidence" value="ECO:0007669"/>
    <property type="project" value="InterPro"/>
</dbReference>
<dbReference type="SUPFAM" id="SSF58104">
    <property type="entry name" value="Methyl-accepting chemotaxis protein (MCP) signaling domain"/>
    <property type="match status" value="1"/>
</dbReference>
<evidence type="ECO:0000256" key="3">
    <source>
        <dbReference type="PROSITE-ProRule" id="PRU00284"/>
    </source>
</evidence>
<dbReference type="Proteomes" id="UP000007523">
    <property type="component" value="Chromosome"/>
</dbReference>
<feature type="transmembrane region" description="Helical" evidence="4">
    <location>
        <begin position="110"/>
        <end position="129"/>
    </location>
</feature>